<dbReference type="Pfam" id="PF01522">
    <property type="entry name" value="Polysacc_deac_1"/>
    <property type="match status" value="1"/>
</dbReference>
<evidence type="ECO:0000256" key="1">
    <source>
        <dbReference type="ARBA" id="ARBA00022723"/>
    </source>
</evidence>
<dbReference type="InterPro" id="IPR011330">
    <property type="entry name" value="Glyco_hydro/deAcase_b/a-brl"/>
</dbReference>
<dbReference type="EMBL" id="DVMQ01000006">
    <property type="protein sequence ID" value="HIU23627.1"/>
    <property type="molecule type" value="Genomic_DNA"/>
</dbReference>
<comment type="caution">
    <text evidence="6">The sequence shown here is derived from an EMBL/GenBank/DDBJ whole genome shotgun (WGS) entry which is preliminary data.</text>
</comment>
<evidence type="ECO:0000256" key="4">
    <source>
        <dbReference type="SAM" id="Phobius"/>
    </source>
</evidence>
<dbReference type="PANTHER" id="PTHR10587:SF133">
    <property type="entry name" value="CHITIN DEACETYLASE 1-RELATED"/>
    <property type="match status" value="1"/>
</dbReference>
<dbReference type="PROSITE" id="PS51677">
    <property type="entry name" value="NODB"/>
    <property type="match status" value="1"/>
</dbReference>
<reference evidence="6" key="1">
    <citation type="submission" date="2020-10" db="EMBL/GenBank/DDBJ databases">
        <authorList>
            <person name="Gilroy R."/>
        </authorList>
    </citation>
    <scope>NUCLEOTIDE SEQUENCE</scope>
    <source>
        <strain evidence="6">ChiHjej12B11-29160</strain>
    </source>
</reference>
<dbReference type="Gene3D" id="3.20.20.370">
    <property type="entry name" value="Glycoside hydrolase/deacetylase"/>
    <property type="match status" value="1"/>
</dbReference>
<sequence length="492" mass="54122">MTTHNGSHYSRSRRDVPRPHPRHEGSTVRPYSPSRHSRANTANHDAHTAPHSGASQQAPDYQHFETLNGNTALQSYSYQKRPRQQGRPAKKKTSPRVVIILAAVLIVIVAGGIFAWMHRPVEIFVNDSRRTYNVGTTLEAIYNDEGLQEDAGNFVSVSGNVLEEGKGDPWSVKVNDNDISYNDATGYKINGGEKISFDTGKDRTEDFDVTEQEVQPKMRFEGTWGNVTYVSQWGKVERKEVLTGKVSGETCDGDILEEGQDCVITTKNVEPADGQKLVALTFDDGPSDYTERYLEILKEHDAVGTFFLLGENVESYPELAKKIADSGSQICSHTQSHQQLNAISADATLSEITTAFTEIENASGVKTTTMRPPYGAIDSSVWLASQGTMSASVIWNMDSLDWKRPGVDTIVSNSTEGIQSGYIILMHDGGGNRDQDLEALPKIIDKLHEEGYTFVTVSDLMKSDPDIPSDVASCNAPMPEDAVWPTELSSEA</sequence>
<accession>A0A9D1HWK7</accession>
<name>A0A9D1HWK7_9ACTN</name>
<proteinExistence type="predicted"/>
<dbReference type="CDD" id="cd10917">
    <property type="entry name" value="CE4_NodB_like_6s_7s"/>
    <property type="match status" value="1"/>
</dbReference>
<keyword evidence="4" id="KW-0472">Membrane</keyword>
<dbReference type="Proteomes" id="UP000824078">
    <property type="component" value="Unassembled WGS sequence"/>
</dbReference>
<organism evidence="6 7">
    <name type="scientific">Candidatus Coprovicinus avistercoris</name>
    <dbReference type="NCBI Taxonomy" id="2840754"/>
    <lineage>
        <taxon>Bacteria</taxon>
        <taxon>Bacillati</taxon>
        <taxon>Actinomycetota</taxon>
        <taxon>Coriobacteriia</taxon>
        <taxon>Coriobacteriales</taxon>
        <taxon>Coriobacteriaceae</taxon>
        <taxon>Coriobacteriaceae incertae sedis</taxon>
        <taxon>Candidatus Coprovicinus</taxon>
    </lineage>
</organism>
<dbReference type="SUPFAM" id="SSF88713">
    <property type="entry name" value="Glycoside hydrolase/deacetylase"/>
    <property type="match status" value="1"/>
</dbReference>
<keyword evidence="1" id="KW-0479">Metal-binding</keyword>
<dbReference type="InterPro" id="IPR050248">
    <property type="entry name" value="Polysacc_deacetylase_ArnD"/>
</dbReference>
<dbReference type="GO" id="GO:0016020">
    <property type="term" value="C:membrane"/>
    <property type="evidence" value="ECO:0007669"/>
    <property type="project" value="TreeGrafter"/>
</dbReference>
<feature type="compositionally biased region" description="Basic and acidic residues" evidence="3">
    <location>
        <begin position="12"/>
        <end position="26"/>
    </location>
</feature>
<evidence type="ECO:0000256" key="3">
    <source>
        <dbReference type="SAM" id="MobiDB-lite"/>
    </source>
</evidence>
<evidence type="ECO:0000313" key="6">
    <source>
        <dbReference type="EMBL" id="HIU23627.1"/>
    </source>
</evidence>
<gene>
    <name evidence="6" type="ORF">IAD17_01720</name>
</gene>
<keyword evidence="2" id="KW-0378">Hydrolase</keyword>
<keyword evidence="4" id="KW-1133">Transmembrane helix</keyword>
<feature type="region of interest" description="Disordered" evidence="3">
    <location>
        <begin position="1"/>
        <end position="57"/>
    </location>
</feature>
<feature type="domain" description="NodB homology" evidence="5">
    <location>
        <begin position="276"/>
        <end position="455"/>
    </location>
</feature>
<feature type="transmembrane region" description="Helical" evidence="4">
    <location>
        <begin position="97"/>
        <end position="117"/>
    </location>
</feature>
<dbReference type="GO" id="GO:0005975">
    <property type="term" value="P:carbohydrate metabolic process"/>
    <property type="evidence" value="ECO:0007669"/>
    <property type="project" value="InterPro"/>
</dbReference>
<dbReference type="AlphaFoldDB" id="A0A9D1HWK7"/>
<evidence type="ECO:0000313" key="7">
    <source>
        <dbReference type="Proteomes" id="UP000824078"/>
    </source>
</evidence>
<dbReference type="GO" id="GO:0046872">
    <property type="term" value="F:metal ion binding"/>
    <property type="evidence" value="ECO:0007669"/>
    <property type="project" value="UniProtKB-KW"/>
</dbReference>
<dbReference type="GO" id="GO:0016810">
    <property type="term" value="F:hydrolase activity, acting on carbon-nitrogen (but not peptide) bonds"/>
    <property type="evidence" value="ECO:0007669"/>
    <property type="project" value="InterPro"/>
</dbReference>
<evidence type="ECO:0000256" key="2">
    <source>
        <dbReference type="ARBA" id="ARBA00022801"/>
    </source>
</evidence>
<reference evidence="6" key="2">
    <citation type="journal article" date="2021" name="PeerJ">
        <title>Extensive microbial diversity within the chicken gut microbiome revealed by metagenomics and culture.</title>
        <authorList>
            <person name="Gilroy R."/>
            <person name="Ravi A."/>
            <person name="Getino M."/>
            <person name="Pursley I."/>
            <person name="Horton D.L."/>
            <person name="Alikhan N.F."/>
            <person name="Baker D."/>
            <person name="Gharbi K."/>
            <person name="Hall N."/>
            <person name="Watson M."/>
            <person name="Adriaenssens E.M."/>
            <person name="Foster-Nyarko E."/>
            <person name="Jarju S."/>
            <person name="Secka A."/>
            <person name="Antonio M."/>
            <person name="Oren A."/>
            <person name="Chaudhuri R.R."/>
            <person name="La Ragione R."/>
            <person name="Hildebrand F."/>
            <person name="Pallen M.J."/>
        </authorList>
    </citation>
    <scope>NUCLEOTIDE SEQUENCE</scope>
    <source>
        <strain evidence="6">ChiHjej12B11-29160</strain>
    </source>
</reference>
<keyword evidence="4" id="KW-0812">Transmembrane</keyword>
<dbReference type="InterPro" id="IPR002509">
    <property type="entry name" value="NODB_dom"/>
</dbReference>
<dbReference type="PANTHER" id="PTHR10587">
    <property type="entry name" value="GLYCOSYL TRANSFERASE-RELATED"/>
    <property type="match status" value="1"/>
</dbReference>
<evidence type="ECO:0000259" key="5">
    <source>
        <dbReference type="PROSITE" id="PS51677"/>
    </source>
</evidence>
<protein>
    <submittedName>
        <fullName evidence="6">Polysaccharide deacetylase family protein</fullName>
    </submittedName>
</protein>